<proteinExistence type="predicted"/>
<dbReference type="Gene3D" id="1.20.120.1810">
    <property type="match status" value="1"/>
</dbReference>
<keyword evidence="1" id="KW-0805">Transcription regulation</keyword>
<dbReference type="NCBIfam" id="TIGR02937">
    <property type="entry name" value="sigma70-ECF"/>
    <property type="match status" value="1"/>
</dbReference>
<evidence type="ECO:0000256" key="3">
    <source>
        <dbReference type="ARBA" id="ARBA00023125"/>
    </source>
</evidence>
<sequence>MEKLLIEAKNNNYNAKEEIINMYYPLIIKESKKIFLKNRTFEDLVQIGIMNLLKAIKLYDLSRGTQSFSSYALWSIKNGYISILRSEIKYNEEVSLNNFCKDSDIEIVDSLIDEKVNIEYSIIKDFSNIEIIEAFKKLDQEEQDILTFLYIKNDKANLSKYCRLRNKDYYYCSKLKIRTLQKLKFLLRP</sequence>
<evidence type="ECO:0000256" key="4">
    <source>
        <dbReference type="ARBA" id="ARBA00023163"/>
    </source>
</evidence>
<keyword evidence="7" id="KW-1185">Reference proteome</keyword>
<dbReference type="InterPro" id="IPR000943">
    <property type="entry name" value="RNA_pol_sigma70"/>
</dbReference>
<dbReference type="Pfam" id="PF04542">
    <property type="entry name" value="Sigma70_r2"/>
    <property type="match status" value="1"/>
</dbReference>
<dbReference type="InterPro" id="IPR013324">
    <property type="entry name" value="RNA_pol_sigma_r3/r4-like"/>
</dbReference>
<dbReference type="PRINTS" id="PR00046">
    <property type="entry name" value="SIGMA70FCT"/>
</dbReference>
<organism evidence="6 7">
    <name type="scientific">Clostridium gallinarum</name>
    <dbReference type="NCBI Taxonomy" id="2762246"/>
    <lineage>
        <taxon>Bacteria</taxon>
        <taxon>Bacillati</taxon>
        <taxon>Bacillota</taxon>
        <taxon>Clostridia</taxon>
        <taxon>Eubacteriales</taxon>
        <taxon>Clostridiaceae</taxon>
        <taxon>Clostridium</taxon>
    </lineage>
</organism>
<dbReference type="EMBL" id="JACSQZ010000015">
    <property type="protein sequence ID" value="MBD7914730.1"/>
    <property type="molecule type" value="Genomic_DNA"/>
</dbReference>
<dbReference type="InterPro" id="IPR014284">
    <property type="entry name" value="RNA_pol_sigma-70_dom"/>
</dbReference>
<dbReference type="SUPFAM" id="SSF88659">
    <property type="entry name" value="Sigma3 and sigma4 domains of RNA polymerase sigma factors"/>
    <property type="match status" value="1"/>
</dbReference>
<dbReference type="InterPro" id="IPR013325">
    <property type="entry name" value="RNA_pol_sigma_r2"/>
</dbReference>
<evidence type="ECO:0000313" key="7">
    <source>
        <dbReference type="Proteomes" id="UP000640335"/>
    </source>
</evidence>
<evidence type="ECO:0000313" key="6">
    <source>
        <dbReference type="EMBL" id="MBD7914730.1"/>
    </source>
</evidence>
<evidence type="ECO:0000259" key="5">
    <source>
        <dbReference type="Pfam" id="PF04542"/>
    </source>
</evidence>
<dbReference type="Proteomes" id="UP000640335">
    <property type="component" value="Unassembled WGS sequence"/>
</dbReference>
<keyword evidence="2" id="KW-0731">Sigma factor</keyword>
<evidence type="ECO:0000256" key="2">
    <source>
        <dbReference type="ARBA" id="ARBA00023082"/>
    </source>
</evidence>
<protein>
    <submittedName>
        <fullName evidence="6">Sigma-70 family RNA polymerase sigma factor</fullName>
    </submittedName>
</protein>
<dbReference type="InterPro" id="IPR007627">
    <property type="entry name" value="RNA_pol_sigma70_r2"/>
</dbReference>
<gene>
    <name evidence="6" type="ORF">H9660_06190</name>
</gene>
<feature type="domain" description="RNA polymerase sigma-70 region 2" evidence="5">
    <location>
        <begin position="20"/>
        <end position="86"/>
    </location>
</feature>
<keyword evidence="3" id="KW-0238">DNA-binding</keyword>
<comment type="caution">
    <text evidence="6">The sequence shown here is derived from an EMBL/GenBank/DDBJ whole genome shotgun (WGS) entry which is preliminary data.</text>
</comment>
<reference evidence="6 7" key="1">
    <citation type="submission" date="2020-08" db="EMBL/GenBank/DDBJ databases">
        <title>A Genomic Blueprint of the Chicken Gut Microbiome.</title>
        <authorList>
            <person name="Gilroy R."/>
            <person name="Ravi A."/>
            <person name="Getino M."/>
            <person name="Pursley I."/>
            <person name="Horton D.L."/>
            <person name="Alikhan N.-F."/>
            <person name="Baker D."/>
            <person name="Gharbi K."/>
            <person name="Hall N."/>
            <person name="Watson M."/>
            <person name="Adriaenssens E.M."/>
            <person name="Foster-Nyarko E."/>
            <person name="Jarju S."/>
            <person name="Secka A."/>
            <person name="Antonio M."/>
            <person name="Oren A."/>
            <person name="Chaudhuri R."/>
            <person name="La Ragione R.M."/>
            <person name="Hildebrand F."/>
            <person name="Pallen M.J."/>
        </authorList>
    </citation>
    <scope>NUCLEOTIDE SEQUENCE [LARGE SCALE GENOMIC DNA]</scope>
    <source>
        <strain evidence="6 7">Sa3CUN1</strain>
    </source>
</reference>
<accession>A0ABR8Q2V1</accession>
<keyword evidence="4" id="KW-0804">Transcription</keyword>
<dbReference type="SUPFAM" id="SSF88946">
    <property type="entry name" value="Sigma2 domain of RNA polymerase sigma factors"/>
    <property type="match status" value="1"/>
</dbReference>
<name>A0ABR8Q2V1_9CLOT</name>
<dbReference type="RefSeq" id="WP_191749496.1">
    <property type="nucleotide sequence ID" value="NZ_JACSQZ010000015.1"/>
</dbReference>
<evidence type="ECO:0000256" key="1">
    <source>
        <dbReference type="ARBA" id="ARBA00023015"/>
    </source>
</evidence>